<dbReference type="PANTHER" id="PTHR30502:SF0">
    <property type="entry name" value="PHOSPHOENOLPYRUVATE CARBOXYLASE FAMILY PROTEIN"/>
    <property type="match status" value="1"/>
</dbReference>
<dbReference type="GO" id="GO:0016832">
    <property type="term" value="F:aldehyde-lyase activity"/>
    <property type="evidence" value="ECO:0007669"/>
    <property type="project" value="TreeGrafter"/>
</dbReference>
<comment type="caution">
    <text evidence="5">The sequence shown here is derived from an EMBL/GenBank/DDBJ whole genome shotgun (WGS) entry which is preliminary data.</text>
</comment>
<evidence type="ECO:0000256" key="2">
    <source>
        <dbReference type="ARBA" id="ARBA00022723"/>
    </source>
</evidence>
<dbReference type="InterPro" id="IPR050251">
    <property type="entry name" value="HpcH-HpaI_aldolase"/>
</dbReference>
<dbReference type="AlphaFoldDB" id="A0A501WBY1"/>
<dbReference type="Pfam" id="PF03328">
    <property type="entry name" value="HpcH_HpaI"/>
    <property type="match status" value="1"/>
</dbReference>
<accession>A0A501WBY1</accession>
<dbReference type="EMBL" id="VFRP01000035">
    <property type="protein sequence ID" value="TPE47109.1"/>
    <property type="molecule type" value="Genomic_DNA"/>
</dbReference>
<dbReference type="InterPro" id="IPR015813">
    <property type="entry name" value="Pyrv/PenolPyrv_kinase-like_dom"/>
</dbReference>
<sequence length="303" mass="33352">MAQLPRNRMIERLRAGKPVFGGTMHSGDISSARTYGDSNLDYVMVDLEHEGFDMPRLGDTLQWMISRRRLAATGEPFPSPTPLVRLPHHGNERISWIASQVLDYGALGIVLPYTESADDLAHMVEAISYSRKDAEGRITGERRVWPKLAMRYWGYDKFEEYRDMADLWPRNPSGELALIAIVATPKALENIEEIASVPGLSGMMFGAKHAFHAFAKTGKIDLEDPDLVHFRNRMLAACQKNGIAAGTSLAPTPPKGAGGKGMVDTAYLERRIAEGFRVFLTQGNSRPVIGAETGLTEATPIAV</sequence>
<protein>
    <recommendedName>
        <fullName evidence="4">HpcH/HpaI aldolase/citrate lyase domain-containing protein</fullName>
    </recommendedName>
</protein>
<dbReference type="RefSeq" id="WP_140456032.1">
    <property type="nucleotide sequence ID" value="NZ_VFRP01000035.1"/>
</dbReference>
<proteinExistence type="inferred from homology"/>
<keyword evidence="6" id="KW-1185">Reference proteome</keyword>
<name>A0A501WBY1_9RHOB</name>
<evidence type="ECO:0000259" key="4">
    <source>
        <dbReference type="Pfam" id="PF03328"/>
    </source>
</evidence>
<evidence type="ECO:0000313" key="6">
    <source>
        <dbReference type="Proteomes" id="UP000319255"/>
    </source>
</evidence>
<dbReference type="InterPro" id="IPR005000">
    <property type="entry name" value="Aldolase/citrate-lyase_domain"/>
</dbReference>
<dbReference type="InterPro" id="IPR040442">
    <property type="entry name" value="Pyrv_kinase-like_dom_sf"/>
</dbReference>
<keyword evidence="3" id="KW-0456">Lyase</keyword>
<organism evidence="5 6">
    <name type="scientific">Amaricoccus solimangrovi</name>
    <dbReference type="NCBI Taxonomy" id="2589815"/>
    <lineage>
        <taxon>Bacteria</taxon>
        <taxon>Pseudomonadati</taxon>
        <taxon>Pseudomonadota</taxon>
        <taxon>Alphaproteobacteria</taxon>
        <taxon>Rhodobacterales</taxon>
        <taxon>Paracoccaceae</taxon>
        <taxon>Amaricoccus</taxon>
    </lineage>
</organism>
<comment type="similarity">
    <text evidence="1">Belongs to the HpcH/HpaI aldolase family.</text>
</comment>
<dbReference type="SUPFAM" id="SSF51621">
    <property type="entry name" value="Phosphoenolpyruvate/pyruvate domain"/>
    <property type="match status" value="1"/>
</dbReference>
<dbReference type="OrthoDB" id="9802624at2"/>
<dbReference type="Gene3D" id="3.20.20.60">
    <property type="entry name" value="Phosphoenolpyruvate-binding domains"/>
    <property type="match status" value="1"/>
</dbReference>
<evidence type="ECO:0000313" key="5">
    <source>
        <dbReference type="EMBL" id="TPE47109.1"/>
    </source>
</evidence>
<reference evidence="5 6" key="1">
    <citation type="submission" date="2019-06" db="EMBL/GenBank/DDBJ databases">
        <title>A novel bacterium of genus Amaricoccus, isolated from marine sediment.</title>
        <authorList>
            <person name="Huang H."/>
            <person name="Mo K."/>
            <person name="Hu Y."/>
        </authorList>
    </citation>
    <scope>NUCLEOTIDE SEQUENCE [LARGE SCALE GENOMIC DNA]</scope>
    <source>
        <strain evidence="5 6">HB172011</strain>
    </source>
</reference>
<dbReference type="PANTHER" id="PTHR30502">
    <property type="entry name" value="2-KETO-3-DEOXY-L-RHAMNONATE ALDOLASE"/>
    <property type="match status" value="1"/>
</dbReference>
<evidence type="ECO:0000256" key="1">
    <source>
        <dbReference type="ARBA" id="ARBA00005568"/>
    </source>
</evidence>
<keyword evidence="2" id="KW-0479">Metal-binding</keyword>
<evidence type="ECO:0000256" key="3">
    <source>
        <dbReference type="ARBA" id="ARBA00023239"/>
    </source>
</evidence>
<dbReference type="GO" id="GO:0005737">
    <property type="term" value="C:cytoplasm"/>
    <property type="evidence" value="ECO:0007669"/>
    <property type="project" value="TreeGrafter"/>
</dbReference>
<dbReference type="GO" id="GO:0046872">
    <property type="term" value="F:metal ion binding"/>
    <property type="evidence" value="ECO:0007669"/>
    <property type="project" value="UniProtKB-KW"/>
</dbReference>
<gene>
    <name evidence="5" type="ORF">FJM51_20705</name>
</gene>
<dbReference type="Proteomes" id="UP000319255">
    <property type="component" value="Unassembled WGS sequence"/>
</dbReference>
<feature type="domain" description="HpcH/HpaI aldolase/citrate lyase" evidence="4">
    <location>
        <begin position="32"/>
        <end position="247"/>
    </location>
</feature>